<keyword evidence="2" id="KW-1185">Reference proteome</keyword>
<reference evidence="1" key="3">
    <citation type="journal article" date="2017" name="Nature">
        <title>Genome sequence of the progenitor of the wheat D genome Aegilops tauschii.</title>
        <authorList>
            <person name="Luo M.C."/>
            <person name="Gu Y.Q."/>
            <person name="Puiu D."/>
            <person name="Wang H."/>
            <person name="Twardziok S.O."/>
            <person name="Deal K.R."/>
            <person name="Huo N."/>
            <person name="Zhu T."/>
            <person name="Wang L."/>
            <person name="Wang Y."/>
            <person name="McGuire P.E."/>
            <person name="Liu S."/>
            <person name="Long H."/>
            <person name="Ramasamy R.K."/>
            <person name="Rodriguez J.C."/>
            <person name="Van S.L."/>
            <person name="Yuan L."/>
            <person name="Wang Z."/>
            <person name="Xia Z."/>
            <person name="Xiao L."/>
            <person name="Anderson O.D."/>
            <person name="Ouyang S."/>
            <person name="Liang Y."/>
            <person name="Zimin A.V."/>
            <person name="Pertea G."/>
            <person name="Qi P."/>
            <person name="Bennetzen J.L."/>
            <person name="Dai X."/>
            <person name="Dawson M.W."/>
            <person name="Muller H.G."/>
            <person name="Kugler K."/>
            <person name="Rivarola-Duarte L."/>
            <person name="Spannagl M."/>
            <person name="Mayer K.F.X."/>
            <person name="Lu F.H."/>
            <person name="Bevan M.W."/>
            <person name="Leroy P."/>
            <person name="Li P."/>
            <person name="You F.M."/>
            <person name="Sun Q."/>
            <person name="Liu Z."/>
            <person name="Lyons E."/>
            <person name="Wicker T."/>
            <person name="Salzberg S.L."/>
            <person name="Devos K.M."/>
            <person name="Dvorak J."/>
        </authorList>
    </citation>
    <scope>NUCLEOTIDE SEQUENCE [LARGE SCALE GENOMIC DNA]</scope>
    <source>
        <strain evidence="1">cv. AL8/78</strain>
    </source>
</reference>
<dbReference type="AlphaFoldDB" id="A0A453NEQ3"/>
<protein>
    <submittedName>
        <fullName evidence="1">Uncharacterized protein</fullName>
    </submittedName>
</protein>
<evidence type="ECO:0000313" key="2">
    <source>
        <dbReference type="Proteomes" id="UP000015105"/>
    </source>
</evidence>
<reference evidence="1" key="5">
    <citation type="journal article" date="2021" name="G3 (Bethesda)">
        <title>Aegilops tauschii genome assembly Aet v5.0 features greater sequence contiguity and improved annotation.</title>
        <authorList>
            <person name="Wang L."/>
            <person name="Zhu T."/>
            <person name="Rodriguez J.C."/>
            <person name="Deal K.R."/>
            <person name="Dubcovsky J."/>
            <person name="McGuire P.E."/>
            <person name="Lux T."/>
            <person name="Spannagl M."/>
            <person name="Mayer K.F.X."/>
            <person name="Baldrich P."/>
            <person name="Meyers B.C."/>
            <person name="Huo N."/>
            <person name="Gu Y.Q."/>
            <person name="Zhou H."/>
            <person name="Devos K.M."/>
            <person name="Bennetzen J.L."/>
            <person name="Unver T."/>
            <person name="Budak H."/>
            <person name="Gulick P.J."/>
            <person name="Galiba G."/>
            <person name="Kalapos B."/>
            <person name="Nelson D.R."/>
            <person name="Li P."/>
            <person name="You F.M."/>
            <person name="Luo M.C."/>
            <person name="Dvorak J."/>
        </authorList>
    </citation>
    <scope>NUCLEOTIDE SEQUENCE [LARGE SCALE GENOMIC DNA]</scope>
    <source>
        <strain evidence="1">cv. AL8/78</strain>
    </source>
</reference>
<name>A0A453NEQ3_AEGTS</name>
<dbReference type="EnsemblPlants" id="AET6Gv20352300.1">
    <property type="protein sequence ID" value="AET6Gv20352300.1"/>
    <property type="gene ID" value="AET6Gv20352300"/>
</dbReference>
<proteinExistence type="predicted"/>
<evidence type="ECO:0000313" key="1">
    <source>
        <dbReference type="EnsemblPlants" id="AET6Gv20352300.1"/>
    </source>
</evidence>
<reference evidence="2" key="2">
    <citation type="journal article" date="2017" name="Nat. Plants">
        <title>The Aegilops tauschii genome reveals multiple impacts of transposons.</title>
        <authorList>
            <person name="Zhao G."/>
            <person name="Zou C."/>
            <person name="Li K."/>
            <person name="Wang K."/>
            <person name="Li T."/>
            <person name="Gao L."/>
            <person name="Zhang X."/>
            <person name="Wang H."/>
            <person name="Yang Z."/>
            <person name="Liu X."/>
            <person name="Jiang W."/>
            <person name="Mao L."/>
            <person name="Kong X."/>
            <person name="Jiao Y."/>
            <person name="Jia J."/>
        </authorList>
    </citation>
    <scope>NUCLEOTIDE SEQUENCE [LARGE SCALE GENOMIC DNA]</scope>
    <source>
        <strain evidence="2">cv. AL8/78</strain>
    </source>
</reference>
<accession>A0A453NEQ3</accession>
<dbReference type="Gramene" id="AET6Gv20352300.1">
    <property type="protein sequence ID" value="AET6Gv20352300.1"/>
    <property type="gene ID" value="AET6Gv20352300"/>
</dbReference>
<reference evidence="1" key="4">
    <citation type="submission" date="2019-03" db="UniProtKB">
        <authorList>
            <consortium name="EnsemblPlants"/>
        </authorList>
    </citation>
    <scope>IDENTIFICATION</scope>
</reference>
<organism evidence="1 2">
    <name type="scientific">Aegilops tauschii subsp. strangulata</name>
    <name type="common">Goatgrass</name>
    <dbReference type="NCBI Taxonomy" id="200361"/>
    <lineage>
        <taxon>Eukaryota</taxon>
        <taxon>Viridiplantae</taxon>
        <taxon>Streptophyta</taxon>
        <taxon>Embryophyta</taxon>
        <taxon>Tracheophyta</taxon>
        <taxon>Spermatophyta</taxon>
        <taxon>Magnoliopsida</taxon>
        <taxon>Liliopsida</taxon>
        <taxon>Poales</taxon>
        <taxon>Poaceae</taxon>
        <taxon>BOP clade</taxon>
        <taxon>Pooideae</taxon>
        <taxon>Triticodae</taxon>
        <taxon>Triticeae</taxon>
        <taxon>Triticinae</taxon>
        <taxon>Aegilops</taxon>
    </lineage>
</organism>
<sequence>ARVRPSSSCLPAKMRRCWSGGMPSLSWILALTLSMVSDDSTSRVMVLPVSVFTKICILRRWGFDEPGVDRRRDWLGICWFRSRGRWRVWTSEARRGGYLCRLVTGRVGEELRAMRASTMSGAKSRR</sequence>
<dbReference type="Proteomes" id="UP000015105">
    <property type="component" value="Chromosome 6D"/>
</dbReference>
<reference evidence="2" key="1">
    <citation type="journal article" date="2014" name="Science">
        <title>Ancient hybridizations among the ancestral genomes of bread wheat.</title>
        <authorList>
            <consortium name="International Wheat Genome Sequencing Consortium,"/>
            <person name="Marcussen T."/>
            <person name="Sandve S.R."/>
            <person name="Heier L."/>
            <person name="Spannagl M."/>
            <person name="Pfeifer M."/>
            <person name="Jakobsen K.S."/>
            <person name="Wulff B.B."/>
            <person name="Steuernagel B."/>
            <person name="Mayer K.F."/>
            <person name="Olsen O.A."/>
        </authorList>
    </citation>
    <scope>NUCLEOTIDE SEQUENCE [LARGE SCALE GENOMIC DNA]</scope>
    <source>
        <strain evidence="2">cv. AL8/78</strain>
    </source>
</reference>